<dbReference type="SUPFAM" id="SSF53649">
    <property type="entry name" value="Alkaline phosphatase-like"/>
    <property type="match status" value="1"/>
</dbReference>
<organism evidence="5">
    <name type="scientific">hydrothermal vent metagenome</name>
    <dbReference type="NCBI Taxonomy" id="652676"/>
    <lineage>
        <taxon>unclassified sequences</taxon>
        <taxon>metagenomes</taxon>
        <taxon>ecological metagenomes</taxon>
    </lineage>
</organism>
<proteinExistence type="inferred from homology"/>
<dbReference type="PANTHER" id="PTHR43108:SF6">
    <property type="entry name" value="N-SULPHOGLUCOSAMINE SULPHOHYDROLASE"/>
    <property type="match status" value="1"/>
</dbReference>
<accession>A0A3B0TQP5</accession>
<dbReference type="PROSITE" id="PS00149">
    <property type="entry name" value="SULFATASE_2"/>
    <property type="match status" value="1"/>
</dbReference>
<gene>
    <name evidence="5" type="ORF">MNBD_BACTEROID01-2246</name>
</gene>
<dbReference type="InterPro" id="IPR032506">
    <property type="entry name" value="SGSH_C"/>
</dbReference>
<comment type="similarity">
    <text evidence="1">Belongs to the sulfatase family.</text>
</comment>
<keyword evidence="3" id="KW-0175">Coiled coil</keyword>
<dbReference type="Gene3D" id="3.40.720.10">
    <property type="entry name" value="Alkaline Phosphatase, subunit A"/>
    <property type="match status" value="2"/>
</dbReference>
<evidence type="ECO:0000256" key="1">
    <source>
        <dbReference type="ARBA" id="ARBA00008779"/>
    </source>
</evidence>
<protein>
    <submittedName>
        <fullName evidence="5">Mucin-desulfating sulfatase</fullName>
    </submittedName>
</protein>
<dbReference type="PANTHER" id="PTHR43108">
    <property type="entry name" value="N-ACETYLGLUCOSAMINE-6-SULFATASE FAMILY MEMBER"/>
    <property type="match status" value="1"/>
</dbReference>
<evidence type="ECO:0000256" key="3">
    <source>
        <dbReference type="SAM" id="Coils"/>
    </source>
</evidence>
<evidence type="ECO:0000313" key="5">
    <source>
        <dbReference type="EMBL" id="VAW18523.1"/>
    </source>
</evidence>
<dbReference type="PROSITE" id="PS00523">
    <property type="entry name" value="SULFATASE_1"/>
    <property type="match status" value="1"/>
</dbReference>
<dbReference type="AlphaFoldDB" id="A0A3B0TQP5"/>
<dbReference type="Pfam" id="PF16347">
    <property type="entry name" value="SGSH_C"/>
    <property type="match status" value="1"/>
</dbReference>
<dbReference type="GO" id="GO:0016787">
    <property type="term" value="F:hydrolase activity"/>
    <property type="evidence" value="ECO:0007669"/>
    <property type="project" value="UniProtKB-KW"/>
</dbReference>
<feature type="coiled-coil region" evidence="3">
    <location>
        <begin position="484"/>
        <end position="511"/>
    </location>
</feature>
<evidence type="ECO:0000259" key="4">
    <source>
        <dbReference type="Pfam" id="PF16347"/>
    </source>
</evidence>
<dbReference type="InterPro" id="IPR024607">
    <property type="entry name" value="Sulfatase_CS"/>
</dbReference>
<sequence length="513" mass="60127">MKAKLLIPIICVLAMQAGCQVKEKPVKKPNILFIMTDDHSYQTLSAYSNKLIETPNLDRIANEGVIFKNSFVGNSICAPSRATLLTGKHTHKNGQINNVVTFDGSQLTFPKLLQRAGYQTALIGKWHLKSDPTGFDYWNILPGQGQYYNPDFIEMGEKKQFEGYCTTLITDFALSWLDNRDPGKPFCLLLHHKASHRTWQPDTLNFAEFENKTYPVPDNFFDNYKGRRAAAEQKLSIRATDMDIQYDLKMEDDQGRIHSRFPWMKHTSRMNEAQKRAWENHYKPITKDFLEQNLQGDDLALWKYQRYMRDYLACIRSVDENVGRVLDYLEKNGLAENTLVVYTSDQGFYMGEHGWFDKRFMYEQSLRTPLLMHLPKGYSKKGEVTELVQNIDYAPTFLDFAGVEIPPEMQGESLKPILSEEKNIEWRKGIYYHYYEFPNEHAVKRHYGIRTDRYKLIHFYNDIEEWELYDLQSDPDEMNNLIHSEKYTALIDSLKTELIKLQELYDDTDRSTY</sequence>
<feature type="domain" description="N-sulphoglucosamine sulphohydrolase C-terminal" evidence="4">
    <location>
        <begin position="351"/>
        <end position="503"/>
    </location>
</feature>
<dbReference type="InterPro" id="IPR017850">
    <property type="entry name" value="Alkaline_phosphatase_core_sf"/>
</dbReference>
<evidence type="ECO:0000256" key="2">
    <source>
        <dbReference type="ARBA" id="ARBA00022801"/>
    </source>
</evidence>
<keyword evidence="2" id="KW-0378">Hydrolase</keyword>
<reference evidence="5" key="1">
    <citation type="submission" date="2018-06" db="EMBL/GenBank/DDBJ databases">
        <authorList>
            <person name="Zhirakovskaya E."/>
        </authorList>
    </citation>
    <scope>NUCLEOTIDE SEQUENCE</scope>
</reference>
<dbReference type="EMBL" id="UOEP01000088">
    <property type="protein sequence ID" value="VAW18523.1"/>
    <property type="molecule type" value="Genomic_DNA"/>
</dbReference>
<name>A0A3B0TQP5_9ZZZZ</name>
<dbReference type="CDD" id="cd16031">
    <property type="entry name" value="G6S_like"/>
    <property type="match status" value="1"/>
</dbReference>